<dbReference type="GO" id="GO:0004984">
    <property type="term" value="F:olfactory receptor activity"/>
    <property type="evidence" value="ECO:0007669"/>
    <property type="project" value="TreeGrafter"/>
</dbReference>
<dbReference type="SUPFAM" id="SSF81321">
    <property type="entry name" value="Family A G protein-coupled receptor-like"/>
    <property type="match status" value="1"/>
</dbReference>
<dbReference type="GO" id="GO:0016020">
    <property type="term" value="C:membrane"/>
    <property type="evidence" value="ECO:0007669"/>
    <property type="project" value="UniProtKB-SubCell"/>
</dbReference>
<evidence type="ECO:0000313" key="8">
    <source>
        <dbReference type="Proteomes" id="UP000694522"/>
    </source>
</evidence>
<evidence type="ECO:0000313" key="7">
    <source>
        <dbReference type="Ensembl" id="ENSACOP00000003238.1"/>
    </source>
</evidence>
<name>A0A8B9F8A4_9PSIT</name>
<dbReference type="GO" id="GO:0004930">
    <property type="term" value="F:G protein-coupled receptor activity"/>
    <property type="evidence" value="ECO:0007669"/>
    <property type="project" value="InterPro"/>
</dbReference>
<organism evidence="7 8">
    <name type="scientific">Amazona collaria</name>
    <name type="common">yellow-billed parrot</name>
    <dbReference type="NCBI Taxonomy" id="241587"/>
    <lineage>
        <taxon>Eukaryota</taxon>
        <taxon>Metazoa</taxon>
        <taxon>Chordata</taxon>
        <taxon>Craniata</taxon>
        <taxon>Vertebrata</taxon>
        <taxon>Euteleostomi</taxon>
        <taxon>Archelosauria</taxon>
        <taxon>Archosauria</taxon>
        <taxon>Dinosauria</taxon>
        <taxon>Saurischia</taxon>
        <taxon>Theropoda</taxon>
        <taxon>Coelurosauria</taxon>
        <taxon>Aves</taxon>
        <taxon>Neognathae</taxon>
        <taxon>Neoaves</taxon>
        <taxon>Telluraves</taxon>
        <taxon>Australaves</taxon>
        <taxon>Psittaciformes</taxon>
        <taxon>Psittacidae</taxon>
        <taxon>Amazona</taxon>
    </lineage>
</organism>
<dbReference type="Pfam" id="PF00001">
    <property type="entry name" value="7tm_1"/>
    <property type="match status" value="1"/>
</dbReference>
<reference evidence="7" key="2">
    <citation type="submission" date="2025-09" db="UniProtKB">
        <authorList>
            <consortium name="Ensembl"/>
        </authorList>
    </citation>
    <scope>IDENTIFICATION</scope>
</reference>
<sequence>MLTSSPRIGLQIDVGNAKCAVGYAVNATAYCHRKTEFNTSSSPDDASLHYFTNMKMFLIPPVVCLMAGVLIIPTILSVIFCRFSIRRETRYMLLGNALLFDLIYLLFYTLSSALNAAHVPLPKEACVLLLFLLAVTYCGGLFTAAAIVLDTYIAVLFPLRYIAILPPSRAKKVIVLLWVCAGAFPGIFFLVLSSTHSFVPCALEMCSVPVILILTPHGTDAVKLCFWLSTIVIFLCLALIFCCYVTLYFKTKQSGIWESICSRASVTFLMHNTVLFFYFFPLMALFVESFLCDNVVVKLGVGVWVSLTVCNVLMILPKVLFPFLYGLRYREISASLKSIVRREHLHLVLPAPITILSQHRAQPQQKELSLPC</sequence>
<accession>A0A8B9F8A4</accession>
<evidence type="ECO:0000256" key="1">
    <source>
        <dbReference type="ARBA" id="ARBA00004370"/>
    </source>
</evidence>
<dbReference type="PROSITE" id="PS50262">
    <property type="entry name" value="G_PROTEIN_RECEP_F1_2"/>
    <property type="match status" value="1"/>
</dbReference>
<evidence type="ECO:0000256" key="2">
    <source>
        <dbReference type="ARBA" id="ARBA00022692"/>
    </source>
</evidence>
<dbReference type="CDD" id="cd00637">
    <property type="entry name" value="7tm_classA_rhodopsin-like"/>
    <property type="match status" value="1"/>
</dbReference>
<protein>
    <recommendedName>
        <fullName evidence="6">G-protein coupled receptors family 1 profile domain-containing protein</fullName>
    </recommendedName>
</protein>
<feature type="transmembrane region" description="Helical" evidence="5">
    <location>
        <begin position="269"/>
        <end position="291"/>
    </location>
</feature>
<evidence type="ECO:0000256" key="3">
    <source>
        <dbReference type="ARBA" id="ARBA00022989"/>
    </source>
</evidence>
<dbReference type="InterPro" id="IPR052921">
    <property type="entry name" value="GPCR1_Superfamily_Member"/>
</dbReference>
<evidence type="ECO:0000256" key="4">
    <source>
        <dbReference type="ARBA" id="ARBA00023136"/>
    </source>
</evidence>
<feature type="transmembrane region" description="Helical" evidence="5">
    <location>
        <begin position="91"/>
        <end position="108"/>
    </location>
</feature>
<keyword evidence="4 5" id="KW-0472">Membrane</keyword>
<dbReference type="PANTHER" id="PTHR26451">
    <property type="entry name" value="G_PROTEIN_RECEP_F1_2 DOMAIN-CONTAINING PROTEIN"/>
    <property type="match status" value="1"/>
</dbReference>
<dbReference type="Proteomes" id="UP000694522">
    <property type="component" value="Unplaced"/>
</dbReference>
<feature type="domain" description="G-protein coupled receptors family 1 profile" evidence="6">
    <location>
        <begin position="67"/>
        <end position="325"/>
    </location>
</feature>
<dbReference type="Ensembl" id="ENSACOT00000003355.1">
    <property type="protein sequence ID" value="ENSACOP00000003238.1"/>
    <property type="gene ID" value="ENSACOG00000002266.1"/>
</dbReference>
<evidence type="ECO:0000256" key="5">
    <source>
        <dbReference type="SAM" id="Phobius"/>
    </source>
</evidence>
<feature type="transmembrane region" description="Helical" evidence="5">
    <location>
        <begin position="303"/>
        <end position="327"/>
    </location>
</feature>
<comment type="subcellular location">
    <subcellularLocation>
        <location evidence="1">Membrane</location>
    </subcellularLocation>
</comment>
<dbReference type="GO" id="GO:0005549">
    <property type="term" value="F:odorant binding"/>
    <property type="evidence" value="ECO:0007669"/>
    <property type="project" value="TreeGrafter"/>
</dbReference>
<proteinExistence type="predicted"/>
<dbReference type="InterPro" id="IPR017452">
    <property type="entry name" value="GPCR_Rhodpsn_7TM"/>
</dbReference>
<feature type="transmembrane region" description="Helical" evidence="5">
    <location>
        <begin position="173"/>
        <end position="192"/>
    </location>
</feature>
<reference evidence="7" key="1">
    <citation type="submission" date="2025-08" db="UniProtKB">
        <authorList>
            <consortium name="Ensembl"/>
        </authorList>
    </citation>
    <scope>IDENTIFICATION</scope>
</reference>
<keyword evidence="3 5" id="KW-1133">Transmembrane helix</keyword>
<feature type="transmembrane region" description="Helical" evidence="5">
    <location>
        <begin position="226"/>
        <end position="249"/>
    </location>
</feature>
<dbReference type="PANTHER" id="PTHR26451:SF928">
    <property type="entry name" value="G-PROTEIN COUPLED RECEPTOR 148-RELATED"/>
    <property type="match status" value="1"/>
</dbReference>
<dbReference type="AlphaFoldDB" id="A0A8B9F8A4"/>
<feature type="transmembrane region" description="Helical" evidence="5">
    <location>
        <begin position="57"/>
        <end position="79"/>
    </location>
</feature>
<dbReference type="InterPro" id="IPR000276">
    <property type="entry name" value="GPCR_Rhodpsn"/>
</dbReference>
<feature type="transmembrane region" description="Helical" evidence="5">
    <location>
        <begin position="128"/>
        <end position="161"/>
    </location>
</feature>
<dbReference type="Gene3D" id="1.20.1070.10">
    <property type="entry name" value="Rhodopsin 7-helix transmembrane proteins"/>
    <property type="match status" value="1"/>
</dbReference>
<keyword evidence="2 5" id="KW-0812">Transmembrane</keyword>
<evidence type="ECO:0000259" key="6">
    <source>
        <dbReference type="PROSITE" id="PS50262"/>
    </source>
</evidence>
<keyword evidence="8" id="KW-1185">Reference proteome</keyword>